<reference evidence="7" key="2">
    <citation type="submission" date="2025-09" db="UniProtKB">
        <authorList>
            <consortium name="Ensembl"/>
        </authorList>
    </citation>
    <scope>IDENTIFICATION</scope>
</reference>
<dbReference type="Gene3D" id="2.70.170.10">
    <property type="entry name" value="Neurotransmitter-gated ion-channel ligand-binding domain"/>
    <property type="match status" value="1"/>
</dbReference>
<dbReference type="InterPro" id="IPR036719">
    <property type="entry name" value="Neuro-gated_channel_TM_sf"/>
</dbReference>
<dbReference type="InterPro" id="IPR018000">
    <property type="entry name" value="Neurotransmitter_ion_chnl_CS"/>
</dbReference>
<accession>A0A2K5ZL50</accession>
<evidence type="ECO:0000256" key="3">
    <source>
        <dbReference type="ARBA" id="ARBA00022989"/>
    </source>
</evidence>
<evidence type="ECO:0000256" key="4">
    <source>
        <dbReference type="ARBA" id="ARBA00023136"/>
    </source>
</evidence>
<reference evidence="7" key="1">
    <citation type="submission" date="2025-08" db="UniProtKB">
        <authorList>
            <consortium name="Ensembl"/>
        </authorList>
    </citation>
    <scope>IDENTIFICATION</scope>
</reference>
<dbReference type="GO" id="GO:0004888">
    <property type="term" value="F:transmembrane signaling receptor activity"/>
    <property type="evidence" value="ECO:0007669"/>
    <property type="project" value="InterPro"/>
</dbReference>
<evidence type="ECO:0000256" key="5">
    <source>
        <dbReference type="RuleBase" id="RU000687"/>
    </source>
</evidence>
<dbReference type="InterPro" id="IPR006202">
    <property type="entry name" value="Neur_chan_lig-bd"/>
</dbReference>
<feature type="chain" id="PRO_5022248199" evidence="5">
    <location>
        <begin position="26"/>
        <end position="430"/>
    </location>
</feature>
<comment type="similarity">
    <text evidence="5">Belongs to the ligand-gated ion channel (TC 1.A.9) family.</text>
</comment>
<dbReference type="GO" id="GO:0016020">
    <property type="term" value="C:membrane"/>
    <property type="evidence" value="ECO:0007669"/>
    <property type="project" value="UniProtKB-SubCell"/>
</dbReference>
<feature type="signal peptide" evidence="5">
    <location>
        <begin position="1"/>
        <end position="25"/>
    </location>
</feature>
<keyword evidence="3 5" id="KW-1133">Transmembrane helix</keyword>
<dbReference type="FunFam" id="2.70.170.10:FF:000026">
    <property type="entry name" value="5-hydroxytryptamine receptor 3C"/>
    <property type="match status" value="1"/>
</dbReference>
<name>A0A2K5ZL50_MANLE</name>
<keyword evidence="8" id="KW-1185">Reference proteome</keyword>
<dbReference type="Proteomes" id="UP000233140">
    <property type="component" value="Unassembled WGS sequence"/>
</dbReference>
<dbReference type="OMA" id="QFWIPDI"/>
<protein>
    <submittedName>
        <fullName evidence="7">5-hydroxytryptamine receptor 3E</fullName>
    </submittedName>
</protein>
<feature type="domain" description="Neurotransmitter-gated ion-channel ligand-binding" evidence="6">
    <location>
        <begin position="52"/>
        <end position="226"/>
    </location>
</feature>
<dbReference type="Pfam" id="PF02931">
    <property type="entry name" value="Neur_chan_LBD"/>
    <property type="match status" value="1"/>
</dbReference>
<evidence type="ECO:0000256" key="1">
    <source>
        <dbReference type="ARBA" id="ARBA00004141"/>
    </source>
</evidence>
<dbReference type="SUPFAM" id="SSF63712">
    <property type="entry name" value="Nicotinic receptor ligand binding domain-like"/>
    <property type="match status" value="1"/>
</dbReference>
<keyword evidence="2 5" id="KW-0812">Transmembrane</keyword>
<dbReference type="GO" id="GO:0005230">
    <property type="term" value="F:extracellular ligand-gated monoatomic ion channel activity"/>
    <property type="evidence" value="ECO:0007669"/>
    <property type="project" value="InterPro"/>
</dbReference>
<dbReference type="SUPFAM" id="SSF90112">
    <property type="entry name" value="Neurotransmitter-gated ion-channel transmembrane pore"/>
    <property type="match status" value="1"/>
</dbReference>
<dbReference type="InterPro" id="IPR006201">
    <property type="entry name" value="Neur_channel"/>
</dbReference>
<evidence type="ECO:0000259" key="6">
    <source>
        <dbReference type="Pfam" id="PF02931"/>
    </source>
</evidence>
<comment type="caution">
    <text evidence="5">Lacks conserved residue(s) required for the propagation of feature annotation.</text>
</comment>
<comment type="subcellular location">
    <subcellularLocation>
        <location evidence="1">Membrane</location>
        <topology evidence="1">Multi-pass membrane protein</topology>
    </subcellularLocation>
</comment>
<dbReference type="PANTHER" id="PTHR18945">
    <property type="entry name" value="NEUROTRANSMITTER GATED ION CHANNEL"/>
    <property type="match status" value="1"/>
</dbReference>
<evidence type="ECO:0000313" key="8">
    <source>
        <dbReference type="Proteomes" id="UP000233140"/>
    </source>
</evidence>
<organism evidence="7 8">
    <name type="scientific">Mandrillus leucophaeus</name>
    <name type="common">Drill</name>
    <name type="synonym">Papio leucophaeus</name>
    <dbReference type="NCBI Taxonomy" id="9568"/>
    <lineage>
        <taxon>Eukaryota</taxon>
        <taxon>Metazoa</taxon>
        <taxon>Chordata</taxon>
        <taxon>Craniata</taxon>
        <taxon>Vertebrata</taxon>
        <taxon>Euteleostomi</taxon>
        <taxon>Mammalia</taxon>
        <taxon>Eutheria</taxon>
        <taxon>Euarchontoglires</taxon>
        <taxon>Primates</taxon>
        <taxon>Haplorrhini</taxon>
        <taxon>Catarrhini</taxon>
        <taxon>Cercopithecidae</taxon>
        <taxon>Cercopithecinae</taxon>
        <taxon>Mandrillus</taxon>
    </lineage>
</organism>
<dbReference type="AlphaFoldDB" id="A0A2K5ZL50"/>
<dbReference type="GeneTree" id="ENSGT00940000163899"/>
<keyword evidence="5" id="KW-0407">Ion channel</keyword>
<evidence type="ECO:0000313" key="7">
    <source>
        <dbReference type="Ensembl" id="ENSMLEP00000028556.1"/>
    </source>
</evidence>
<dbReference type="InterPro" id="IPR036734">
    <property type="entry name" value="Neur_chan_lig-bd_sf"/>
</dbReference>
<feature type="transmembrane region" description="Helical" evidence="5">
    <location>
        <begin position="408"/>
        <end position="428"/>
    </location>
</feature>
<keyword evidence="5" id="KW-0813">Transport</keyword>
<keyword evidence="4 5" id="KW-0472">Membrane</keyword>
<evidence type="ECO:0000256" key="2">
    <source>
        <dbReference type="ARBA" id="ARBA00022692"/>
    </source>
</evidence>
<dbReference type="PROSITE" id="PS00236">
    <property type="entry name" value="NEUROTR_ION_CHANNEL"/>
    <property type="match status" value="1"/>
</dbReference>
<keyword evidence="5" id="KW-0732">Signal</keyword>
<dbReference type="Ensembl" id="ENSMLET00000052109.1">
    <property type="protein sequence ID" value="ENSMLEP00000028556.1"/>
    <property type="gene ID" value="ENSMLEG00000038486.1"/>
</dbReference>
<keyword evidence="5" id="KW-0406">Ion transport</keyword>
<proteinExistence type="inferred from homology"/>
<dbReference type="PRINTS" id="PR00252">
    <property type="entry name" value="NRIONCHANNEL"/>
</dbReference>
<sequence length="430" mass="48656">MEGSWFHRKIFSFYLLLSLLLQGRGVTFTIKCSGFGQHGADPTALNSVFNRKAFRPVTISVPTRVNISFTMSAIPDVDEQLHLLSSFLWLEMVWDNPFISWNPEECEGITKMSMAAKNLWLPDIFIIELTDVDKTPKGLTAYVSNEGRIRYKKPMKVDSICNLDIIYFPFDQQNCTLTFSSFLYTVDSMLLDMEKEVWEITDTSWDILQAHGEWELLGINKATAKLSKGGNLYDQIQVAIRCRPSLYVINLLMPSGFLAAIDALMKSGKRVPFKIMLLPEYNIFLLMMNDLLPTSGTPLIGIDEAVCLPGLLDTIFITHLLHVATTHPPPLPRWLHSLLLHCTSPGRCCPTAPQKGNKGLGLTPTHLLCLSVSVKEGSEWTRAQWEHEAQKQHSVELWVQFSHAMDALLFRLYLPFMASSILTVICLWNT</sequence>
<dbReference type="InterPro" id="IPR038050">
    <property type="entry name" value="Neuro_actylchol_rec"/>
</dbReference>
<gene>
    <name evidence="7" type="primary">HTR3E</name>
</gene>
<dbReference type="Gene3D" id="1.20.58.390">
    <property type="entry name" value="Neurotransmitter-gated ion-channel transmembrane domain"/>
    <property type="match status" value="1"/>
</dbReference>